<dbReference type="Proteomes" id="UP000744676">
    <property type="component" value="Unassembled WGS sequence"/>
</dbReference>
<gene>
    <name evidence="1" type="ORF">D0Z00_000241</name>
</gene>
<reference evidence="1 2" key="1">
    <citation type="journal article" date="2020" name="Front. Microbiol.">
        <title>Phenotypic and Genetic Characterization of the Cheese Ripening Yeast Geotrichum candidum.</title>
        <authorList>
            <person name="Perkins V."/>
            <person name="Vignola S."/>
            <person name="Lessard M.H."/>
            <person name="Plante P.L."/>
            <person name="Corbeil J."/>
            <person name="Dugat-Bony E."/>
            <person name="Frenette M."/>
            <person name="Labrie S."/>
        </authorList>
    </citation>
    <scope>NUCLEOTIDE SEQUENCE [LARGE SCALE GENOMIC DNA]</scope>
    <source>
        <strain evidence="1 2">LMA-1147</strain>
    </source>
</reference>
<keyword evidence="2" id="KW-1185">Reference proteome</keyword>
<protein>
    <submittedName>
        <fullName evidence="1">Uncharacterized protein</fullName>
    </submittedName>
</protein>
<evidence type="ECO:0000313" key="1">
    <source>
        <dbReference type="EMBL" id="KAF5102749.1"/>
    </source>
</evidence>
<proteinExistence type="predicted"/>
<name>A0ACB6VB41_9ASCO</name>
<comment type="caution">
    <text evidence="1">The sequence shown here is derived from an EMBL/GenBank/DDBJ whole genome shotgun (WGS) entry which is preliminary data.</text>
</comment>
<accession>A0ACB6VB41</accession>
<evidence type="ECO:0000313" key="2">
    <source>
        <dbReference type="Proteomes" id="UP000744676"/>
    </source>
</evidence>
<organism evidence="1 2">
    <name type="scientific">Geotrichum galactomycetum</name>
    <dbReference type="NCBI Taxonomy" id="27317"/>
    <lineage>
        <taxon>Eukaryota</taxon>
        <taxon>Fungi</taxon>
        <taxon>Dikarya</taxon>
        <taxon>Ascomycota</taxon>
        <taxon>Saccharomycotina</taxon>
        <taxon>Dipodascomycetes</taxon>
        <taxon>Dipodascales</taxon>
        <taxon>Dipodascaceae</taxon>
        <taxon>Geotrichum</taxon>
    </lineage>
</organism>
<dbReference type="EMBL" id="QVQA01000003">
    <property type="protein sequence ID" value="KAF5102749.1"/>
    <property type="molecule type" value="Genomic_DNA"/>
</dbReference>
<sequence length="464" mass="50378">MGRSFNWFDPASNANLVHNSTNGTGSIKKDLLSKILFTKSHPLCHDVNLATYQANAGSNGSSSSSPPTLDLVLGMSSGDIVYLDAATNKYTRINKNGDVTRSAITDIKWLPGSPNYFITTHANGMLMIFDKDREDGGFAQLGGMALQDSRSTEMMRVIKSLYSPPSPGVNGNGNSNGTSNNTNSNSNSNNNNNNNNNLNDSKYNPVAVYHISNLPLTSITFSPNRRLAVLTSNDGYLRVLDLATEKLTDVFPSYFAGILAAAFSPDGRYLVTAGQDDMITIFSLLDPFDEEGSKERRVVARGVNGHGSWVRRVAFDPWNCDDLSYRIGSVAEDGTLSLWDFSPLQKVKKKTTTTTAAAAAAGSKRAAADEPATNFQSSPHPSAATAAFDQQHQQNPRVHPFVPLEDVPQILPVAVVPVKPVNDEAGRFEYAEALSDLVFLRDRIVVAANDGRIWTWTRPAPDTR</sequence>